<evidence type="ECO:0000313" key="2">
    <source>
        <dbReference type="Proteomes" id="UP000191672"/>
    </source>
</evidence>
<accession>A0A1V6PPN8</accession>
<comment type="caution">
    <text evidence="1">The sequence shown here is derived from an EMBL/GenBank/DDBJ whole genome shotgun (WGS) entry which is preliminary data.</text>
</comment>
<protein>
    <submittedName>
        <fullName evidence="1">Uncharacterized protein</fullName>
    </submittedName>
</protein>
<dbReference type="AlphaFoldDB" id="A0A1V6PPN8"/>
<keyword evidence="2" id="KW-1185">Reference proteome</keyword>
<evidence type="ECO:0000313" key="1">
    <source>
        <dbReference type="EMBL" id="OQD78913.1"/>
    </source>
</evidence>
<name>A0A1V6PPN8_9EURO</name>
<gene>
    <name evidence="1" type="ORF">PENANT_c072G00873</name>
</gene>
<dbReference type="Proteomes" id="UP000191672">
    <property type="component" value="Unassembled WGS sequence"/>
</dbReference>
<sequence>MDPSTYLSAMKSEKLKDSSQWQSWHQRVKVFAKRREVWDFCNPDIDELHRPEVLIEPIAPEYPDNGSREDQRKQRKSLNEIDDLIVNSLDTSLRNAVLKCETPYDRLGYLSKRSARSEAYTEEVRMQWKAVSAQKPTGDIEKWLISWVELYERAVSLKVIETASANKDLLQAVKEVLPI</sequence>
<proteinExistence type="predicted"/>
<dbReference type="EMBL" id="MDYN01000072">
    <property type="protein sequence ID" value="OQD78913.1"/>
    <property type="molecule type" value="Genomic_DNA"/>
</dbReference>
<organism evidence="1 2">
    <name type="scientific">Penicillium antarcticum</name>
    <dbReference type="NCBI Taxonomy" id="416450"/>
    <lineage>
        <taxon>Eukaryota</taxon>
        <taxon>Fungi</taxon>
        <taxon>Dikarya</taxon>
        <taxon>Ascomycota</taxon>
        <taxon>Pezizomycotina</taxon>
        <taxon>Eurotiomycetes</taxon>
        <taxon>Eurotiomycetidae</taxon>
        <taxon>Eurotiales</taxon>
        <taxon>Aspergillaceae</taxon>
        <taxon>Penicillium</taxon>
    </lineage>
</organism>
<reference evidence="2" key="1">
    <citation type="journal article" date="2017" name="Nat. Microbiol.">
        <title>Global analysis of biosynthetic gene clusters reveals vast potential of secondary metabolite production in Penicillium species.</title>
        <authorList>
            <person name="Nielsen J.C."/>
            <person name="Grijseels S."/>
            <person name="Prigent S."/>
            <person name="Ji B."/>
            <person name="Dainat J."/>
            <person name="Nielsen K.F."/>
            <person name="Frisvad J.C."/>
            <person name="Workman M."/>
            <person name="Nielsen J."/>
        </authorList>
    </citation>
    <scope>NUCLEOTIDE SEQUENCE [LARGE SCALE GENOMIC DNA]</scope>
    <source>
        <strain evidence="2">IBT 31811</strain>
    </source>
</reference>